<feature type="repeat" description="TPR" evidence="1">
    <location>
        <begin position="94"/>
        <end position="127"/>
    </location>
</feature>
<keyword evidence="2" id="KW-0472">Membrane</keyword>
<keyword evidence="4" id="KW-1185">Reference proteome</keyword>
<keyword evidence="2" id="KW-0812">Transmembrane</keyword>
<organism evidence="3 4">
    <name type="scientific">Roseisolibacter agri</name>
    <dbReference type="NCBI Taxonomy" id="2014610"/>
    <lineage>
        <taxon>Bacteria</taxon>
        <taxon>Pseudomonadati</taxon>
        <taxon>Gemmatimonadota</taxon>
        <taxon>Gemmatimonadia</taxon>
        <taxon>Gemmatimonadales</taxon>
        <taxon>Gemmatimonadaceae</taxon>
        <taxon>Roseisolibacter</taxon>
    </lineage>
</organism>
<dbReference type="RefSeq" id="WP_284350222.1">
    <property type="nucleotide sequence ID" value="NZ_BRXS01000003.1"/>
</dbReference>
<dbReference type="SUPFAM" id="SSF48452">
    <property type="entry name" value="TPR-like"/>
    <property type="match status" value="1"/>
</dbReference>
<sequence length="231" mass="25031">MTVAPEMPDLDATLERIARRRRAVGRRLTLLTFVPALFFVALALWASAQATQAMASARAATLQRARAESSLVALRAANARLGATRDSLAQLRASLEAARAAINLFHAAQYDAAVRAYDEALRTDPSNAYLLNLKGYAQFRAGRLDEAAATIRRGLSADSTYGYGYFDLARVACAQGRMEPALAAAREALRRRPDLRSAMLSTDREFTRLCAPILGRLSAPAARAPVAPARR</sequence>
<gene>
    <name evidence="3" type="ORF">rosag_22750</name>
</gene>
<dbReference type="AlphaFoldDB" id="A0AA37Q6T9"/>
<keyword evidence="2" id="KW-1133">Transmembrane helix</keyword>
<proteinExistence type="predicted"/>
<keyword evidence="1" id="KW-0802">TPR repeat</keyword>
<dbReference type="Pfam" id="PF13432">
    <property type="entry name" value="TPR_16"/>
    <property type="match status" value="1"/>
</dbReference>
<evidence type="ECO:0000313" key="4">
    <source>
        <dbReference type="Proteomes" id="UP001161325"/>
    </source>
</evidence>
<feature type="transmembrane region" description="Helical" evidence="2">
    <location>
        <begin position="28"/>
        <end position="48"/>
    </location>
</feature>
<dbReference type="PROSITE" id="PS50005">
    <property type="entry name" value="TPR"/>
    <property type="match status" value="1"/>
</dbReference>
<dbReference type="InterPro" id="IPR019734">
    <property type="entry name" value="TPR_rpt"/>
</dbReference>
<dbReference type="SMART" id="SM00028">
    <property type="entry name" value="TPR"/>
    <property type="match status" value="3"/>
</dbReference>
<comment type="caution">
    <text evidence="3">The sequence shown here is derived from an EMBL/GenBank/DDBJ whole genome shotgun (WGS) entry which is preliminary data.</text>
</comment>
<dbReference type="Proteomes" id="UP001161325">
    <property type="component" value="Unassembled WGS sequence"/>
</dbReference>
<protein>
    <recommendedName>
        <fullName evidence="5">Tetratricopeptide repeat protein</fullName>
    </recommendedName>
</protein>
<evidence type="ECO:0008006" key="5">
    <source>
        <dbReference type="Google" id="ProtNLM"/>
    </source>
</evidence>
<evidence type="ECO:0000256" key="2">
    <source>
        <dbReference type="SAM" id="Phobius"/>
    </source>
</evidence>
<dbReference type="Gene3D" id="1.25.40.10">
    <property type="entry name" value="Tetratricopeptide repeat domain"/>
    <property type="match status" value="1"/>
</dbReference>
<evidence type="ECO:0000256" key="1">
    <source>
        <dbReference type="PROSITE-ProRule" id="PRU00339"/>
    </source>
</evidence>
<reference evidence="3" key="1">
    <citation type="submission" date="2022-08" db="EMBL/GenBank/DDBJ databases">
        <title>Draft genome sequencing of Roseisolibacter agri AW1220.</title>
        <authorList>
            <person name="Tobiishi Y."/>
            <person name="Tonouchi A."/>
        </authorList>
    </citation>
    <scope>NUCLEOTIDE SEQUENCE</scope>
    <source>
        <strain evidence="3">AW1220</strain>
    </source>
</reference>
<evidence type="ECO:0000313" key="3">
    <source>
        <dbReference type="EMBL" id="GLC25762.1"/>
    </source>
</evidence>
<dbReference type="InterPro" id="IPR011990">
    <property type="entry name" value="TPR-like_helical_dom_sf"/>
</dbReference>
<dbReference type="EMBL" id="BRXS01000003">
    <property type="protein sequence ID" value="GLC25762.1"/>
    <property type="molecule type" value="Genomic_DNA"/>
</dbReference>
<accession>A0AA37Q6T9</accession>
<name>A0AA37Q6T9_9BACT</name>